<comment type="similarity">
    <text evidence="1">Belongs to the universal stress protein A family.</text>
</comment>
<reference evidence="3 4" key="1">
    <citation type="submission" date="2014-02" db="EMBL/GenBank/DDBJ databases">
        <title>Expanding our view of genomic diversity in Candidatus Accumulibacter clades.</title>
        <authorList>
            <person name="Skennerton C.T."/>
            <person name="Barr J.J."/>
            <person name="Slater F.R."/>
            <person name="Bond P.L."/>
            <person name="Tyson G.W."/>
        </authorList>
    </citation>
    <scope>NUCLEOTIDE SEQUENCE [LARGE SCALE GENOMIC DNA]</scope>
    <source>
        <strain evidence="4">BA-91</strain>
    </source>
</reference>
<dbReference type="Pfam" id="PF00582">
    <property type="entry name" value="Usp"/>
    <property type="match status" value="1"/>
</dbReference>
<dbReference type="AlphaFoldDB" id="A0A080LXZ3"/>
<dbReference type="PANTHER" id="PTHR46268:SF15">
    <property type="entry name" value="UNIVERSAL STRESS PROTEIN HP_0031"/>
    <property type="match status" value="1"/>
</dbReference>
<evidence type="ECO:0000313" key="4">
    <source>
        <dbReference type="Proteomes" id="UP000020077"/>
    </source>
</evidence>
<dbReference type="SUPFAM" id="SSF52402">
    <property type="entry name" value="Adenine nucleotide alpha hydrolases-like"/>
    <property type="match status" value="1"/>
</dbReference>
<dbReference type="Proteomes" id="UP000020077">
    <property type="component" value="Unassembled WGS sequence"/>
</dbReference>
<sequence>MFKHILVPTDGSELSQDTARRAISFAKETGARITAFFAKPEYPVTYYGEGALIDPTTPEKFAELAEQQAQQTLDFVVELGAAEGVQVAKLSLTSDVPYQAIIDAATEAGCDLIFMASHGRRGITALLLGSETNKVLTHSKIPVLVYR</sequence>
<accession>A0A080LXZ3</accession>
<evidence type="ECO:0000259" key="2">
    <source>
        <dbReference type="Pfam" id="PF00582"/>
    </source>
</evidence>
<evidence type="ECO:0000313" key="3">
    <source>
        <dbReference type="EMBL" id="KFB72745.1"/>
    </source>
</evidence>
<dbReference type="PRINTS" id="PR01438">
    <property type="entry name" value="UNVRSLSTRESS"/>
</dbReference>
<organism evidence="3 4">
    <name type="scientific">Candidatus Accumulibacter phosphatis</name>
    <dbReference type="NCBI Taxonomy" id="327160"/>
    <lineage>
        <taxon>Bacteria</taxon>
        <taxon>Pseudomonadati</taxon>
        <taxon>Pseudomonadota</taxon>
        <taxon>Betaproteobacteria</taxon>
        <taxon>Candidatus Accumulibacter</taxon>
    </lineage>
</organism>
<feature type="domain" description="UspA" evidence="2">
    <location>
        <begin position="1"/>
        <end position="147"/>
    </location>
</feature>
<comment type="caution">
    <text evidence="3">The sequence shown here is derived from an EMBL/GenBank/DDBJ whole genome shotgun (WGS) entry which is preliminary data.</text>
</comment>
<dbReference type="InterPro" id="IPR006016">
    <property type="entry name" value="UspA"/>
</dbReference>
<name>A0A080LXZ3_9PROT</name>
<dbReference type="InterPro" id="IPR006015">
    <property type="entry name" value="Universal_stress_UspA"/>
</dbReference>
<dbReference type="CDD" id="cd00293">
    <property type="entry name" value="USP-like"/>
    <property type="match status" value="1"/>
</dbReference>
<evidence type="ECO:0000256" key="1">
    <source>
        <dbReference type="ARBA" id="ARBA00008791"/>
    </source>
</evidence>
<dbReference type="EMBL" id="JDVG02000342">
    <property type="protein sequence ID" value="KFB72745.1"/>
    <property type="molecule type" value="Genomic_DNA"/>
</dbReference>
<proteinExistence type="inferred from homology"/>
<dbReference type="PANTHER" id="PTHR46268">
    <property type="entry name" value="STRESS RESPONSE PROTEIN NHAX"/>
    <property type="match status" value="1"/>
</dbReference>
<protein>
    <submittedName>
        <fullName evidence="3">Universal stress proteinc</fullName>
    </submittedName>
</protein>
<dbReference type="Gene3D" id="3.40.50.620">
    <property type="entry name" value="HUPs"/>
    <property type="match status" value="1"/>
</dbReference>
<gene>
    <name evidence="3" type="ORF">AW09_002045</name>
</gene>
<dbReference type="InterPro" id="IPR014729">
    <property type="entry name" value="Rossmann-like_a/b/a_fold"/>
</dbReference>